<dbReference type="Proteomes" id="UP000078430">
    <property type="component" value="Plasmid lpG27"/>
</dbReference>
<dbReference type="EMBL" id="CP015334">
    <property type="protein sequence ID" value="ANA44013.1"/>
    <property type="molecule type" value="Genomic_DNA"/>
</dbReference>
<name>A0ABM7DLI6_BORHE</name>
<protein>
    <recommendedName>
        <fullName evidence="3">Mlp lipoprotein family protein</fullName>
    </recommendedName>
</protein>
<sequence length="398" mass="45971">MVRVSMVLLSVLIINCYQDTEESKVKPEKIIISNKLEGKGIKIPIVPLVVIDREIPIPLVNEIQEGEKPGEQDVVGPSSPLPSEVKSEDVAGLLSPLPSEVKSEENALTPVLQKCEPVYKEWVSNLIGLDEYGEGLDWEWLLSEGGPSDVKTKEESINQFDGIYKDVFNYKQNYYHTHALYFKKLKSRPYRAADTYPYVTFAKVLDEELMQPNEMNDEYIYMAFQYHRDFIYALVFSVNKLRSECSSLPCKFAVGHKYNNIVIKFLKMINDMMRDVGSVFVKQLYSNYYLPIDSKIIPRDFVKSNSRKEFDSKVTMEELVDMNKRLAKYLTMLELVRNVIFNILECVALKKNISSSTKEDVYYMLNKIVNDEHVIRAVNIVKQRGIELKESYLKIFAK</sequence>
<keyword evidence="2" id="KW-1185">Reference proteome</keyword>
<proteinExistence type="predicted"/>
<gene>
    <name evidence="1" type="ORF">AXX13_G25</name>
</gene>
<evidence type="ECO:0008006" key="3">
    <source>
        <dbReference type="Google" id="ProtNLM"/>
    </source>
</evidence>
<evidence type="ECO:0000313" key="1">
    <source>
        <dbReference type="EMBL" id="ANA44013.1"/>
    </source>
</evidence>
<dbReference type="RefSeq" id="WP_064536701.1">
    <property type="nucleotide sequence ID" value="NZ_CP015334.1"/>
</dbReference>
<evidence type="ECO:0000313" key="2">
    <source>
        <dbReference type="Proteomes" id="UP000078430"/>
    </source>
</evidence>
<organism evidence="1 2">
    <name type="scientific">Borrelia hermsii HS1</name>
    <dbReference type="NCBI Taxonomy" id="1867252"/>
    <lineage>
        <taxon>Bacteria</taxon>
        <taxon>Pseudomonadati</taxon>
        <taxon>Spirochaetota</taxon>
        <taxon>Spirochaetia</taxon>
        <taxon>Spirochaetales</taxon>
        <taxon>Borreliaceae</taxon>
        <taxon>Borrelia</taxon>
    </lineage>
</organism>
<keyword evidence="1" id="KW-0614">Plasmid</keyword>
<reference evidence="1 2" key="1">
    <citation type="journal article" date="2016" name="Genome Announc.">
        <title>Chromosome and Plasmids of the Tick-Borne Relapsing Fever Agent Borrelia hermsii.</title>
        <authorList>
            <person name="Barbour A.G."/>
        </authorList>
    </citation>
    <scope>NUCLEOTIDE SEQUENCE [LARGE SCALE GENOMIC DNA]</scope>
    <source>
        <strain evidence="1 2">HS1</strain>
    </source>
</reference>
<accession>A0ABM7DLI6</accession>
<geneLocation type="plasmid" evidence="1 2">
    <name>lpG27</name>
</geneLocation>